<dbReference type="AlphaFoldDB" id="A1TSX1"/>
<proteinExistence type="predicted"/>
<dbReference type="EMBL" id="CP000512">
    <property type="protein sequence ID" value="ABM34059.1"/>
    <property type="molecule type" value="Genomic_DNA"/>
</dbReference>
<accession>A1TSX1</accession>
<feature type="compositionally biased region" description="Basic and acidic residues" evidence="1">
    <location>
        <begin position="29"/>
        <end position="38"/>
    </location>
</feature>
<reference evidence="2 3" key="1">
    <citation type="submission" date="2006-12" db="EMBL/GenBank/DDBJ databases">
        <title>Complete sequence of Acidovorax avenae subsp. citrulli AAC00-1.</title>
        <authorList>
            <consortium name="US DOE Joint Genome Institute"/>
            <person name="Copeland A."/>
            <person name="Lucas S."/>
            <person name="Lapidus A."/>
            <person name="Barry K."/>
            <person name="Detter J.C."/>
            <person name="Glavina del Rio T."/>
            <person name="Dalin E."/>
            <person name="Tice H."/>
            <person name="Pitluck S."/>
            <person name="Kiss H."/>
            <person name="Brettin T."/>
            <person name="Bruce D."/>
            <person name="Han C."/>
            <person name="Tapia R."/>
            <person name="Gilna P."/>
            <person name="Schmutz J."/>
            <person name="Larimer F."/>
            <person name="Land M."/>
            <person name="Hauser L."/>
            <person name="Kyrpides N."/>
            <person name="Kim E."/>
            <person name="Stahl D."/>
            <person name="Richardson P."/>
        </authorList>
    </citation>
    <scope>NUCLEOTIDE SEQUENCE [LARGE SCALE GENOMIC DNA]</scope>
    <source>
        <strain evidence="2 3">AAC00-1</strain>
    </source>
</reference>
<evidence type="ECO:0000256" key="1">
    <source>
        <dbReference type="SAM" id="MobiDB-lite"/>
    </source>
</evidence>
<protein>
    <submittedName>
        <fullName evidence="2">Uncharacterized protein</fullName>
    </submittedName>
</protein>
<evidence type="ECO:0000313" key="2">
    <source>
        <dbReference type="EMBL" id="ABM34059.1"/>
    </source>
</evidence>
<gene>
    <name evidence="2" type="ordered locus">Aave_3504</name>
</gene>
<sequence length="109" mass="11336">MIASDTSSAASASSCPSLAKQNPAQASGEVHRSAREGYKSVWAHGGMPGAARAGRPGPPRQAQVKECVENHITNNGGDAISAGTLLRAKFLPGRAGAQVWLRSLDSRHF</sequence>
<feature type="region of interest" description="Disordered" evidence="1">
    <location>
        <begin position="1"/>
        <end position="64"/>
    </location>
</feature>
<dbReference type="KEGG" id="aav:Aave_3504"/>
<feature type="compositionally biased region" description="Low complexity" evidence="1">
    <location>
        <begin position="1"/>
        <end position="19"/>
    </location>
</feature>
<dbReference type="STRING" id="397945.Aave_3504"/>
<organism evidence="2 3">
    <name type="scientific">Paracidovorax citrulli (strain AAC00-1)</name>
    <name type="common">Acidovorax citrulli</name>
    <dbReference type="NCBI Taxonomy" id="397945"/>
    <lineage>
        <taxon>Bacteria</taxon>
        <taxon>Pseudomonadati</taxon>
        <taxon>Pseudomonadota</taxon>
        <taxon>Betaproteobacteria</taxon>
        <taxon>Burkholderiales</taxon>
        <taxon>Comamonadaceae</taxon>
        <taxon>Paracidovorax</taxon>
    </lineage>
</organism>
<dbReference type="HOGENOM" id="CLU_2178062_0_0_4"/>
<name>A1TSX1_PARC0</name>
<dbReference type="Proteomes" id="UP000002596">
    <property type="component" value="Chromosome"/>
</dbReference>
<evidence type="ECO:0000313" key="3">
    <source>
        <dbReference type="Proteomes" id="UP000002596"/>
    </source>
</evidence>